<feature type="transmembrane region" description="Helical" evidence="6">
    <location>
        <begin position="64"/>
        <end position="83"/>
    </location>
</feature>
<dbReference type="AlphaFoldDB" id="A0A0N4Y9W1"/>
<comment type="subcellular location">
    <subcellularLocation>
        <location evidence="1">Membrane</location>
        <topology evidence="1">Multi-pass membrane protein</topology>
    </subcellularLocation>
</comment>
<reference evidence="9" key="1">
    <citation type="submission" date="2017-02" db="UniProtKB">
        <authorList>
            <consortium name="WormBaseParasite"/>
        </authorList>
    </citation>
    <scope>IDENTIFICATION</scope>
</reference>
<name>A0A0N4Y9W1_NIPBR</name>
<keyword evidence="8" id="KW-1185">Reference proteome</keyword>
<evidence type="ECO:0000256" key="2">
    <source>
        <dbReference type="ARBA" id="ARBA00005645"/>
    </source>
</evidence>
<evidence type="ECO:0000256" key="3">
    <source>
        <dbReference type="ARBA" id="ARBA00022692"/>
    </source>
</evidence>
<evidence type="ECO:0000256" key="4">
    <source>
        <dbReference type="ARBA" id="ARBA00022989"/>
    </source>
</evidence>
<keyword evidence="5 6" id="KW-0472">Membrane</keyword>
<organism evidence="9">
    <name type="scientific">Nippostrongylus brasiliensis</name>
    <name type="common">Rat hookworm</name>
    <dbReference type="NCBI Taxonomy" id="27835"/>
    <lineage>
        <taxon>Eukaryota</taxon>
        <taxon>Metazoa</taxon>
        <taxon>Ecdysozoa</taxon>
        <taxon>Nematoda</taxon>
        <taxon>Chromadorea</taxon>
        <taxon>Rhabditida</taxon>
        <taxon>Rhabditina</taxon>
        <taxon>Rhabditomorpha</taxon>
        <taxon>Strongyloidea</taxon>
        <taxon>Heligmosomidae</taxon>
        <taxon>Nippostrongylus</taxon>
    </lineage>
</organism>
<dbReference type="PANTHER" id="PTHR12050:SF0">
    <property type="entry name" value="RH04491P"/>
    <property type="match status" value="1"/>
</dbReference>
<feature type="transmembrane region" description="Helical" evidence="6">
    <location>
        <begin position="33"/>
        <end position="52"/>
    </location>
</feature>
<dbReference type="GO" id="GO:0005768">
    <property type="term" value="C:endosome"/>
    <property type="evidence" value="ECO:0007669"/>
    <property type="project" value="TreeGrafter"/>
</dbReference>
<dbReference type="GO" id="GO:0032511">
    <property type="term" value="P:late endosome to vacuole transport via multivesicular body sorting pathway"/>
    <property type="evidence" value="ECO:0007669"/>
    <property type="project" value="TreeGrafter"/>
</dbReference>
<comment type="similarity">
    <text evidence="2">Belongs to the OB-RGRP/VPS55 family.</text>
</comment>
<dbReference type="GO" id="GO:0016020">
    <property type="term" value="C:membrane"/>
    <property type="evidence" value="ECO:0007669"/>
    <property type="project" value="UniProtKB-SubCell"/>
</dbReference>
<dbReference type="Proteomes" id="UP000271162">
    <property type="component" value="Unassembled WGS sequence"/>
</dbReference>
<proteinExistence type="inferred from homology"/>
<dbReference type="InterPro" id="IPR007262">
    <property type="entry name" value="Vps55/LEPROT"/>
</dbReference>
<dbReference type="PANTHER" id="PTHR12050">
    <property type="entry name" value="LEPTIN RECEPTOR-RELATED"/>
    <property type="match status" value="1"/>
</dbReference>
<protein>
    <submittedName>
        <fullName evidence="9">Leptin receptor overlapping transcript-like 1</fullName>
    </submittedName>
</protein>
<accession>A0A0N4Y9W1</accession>
<evidence type="ECO:0000256" key="5">
    <source>
        <dbReference type="ARBA" id="ARBA00023136"/>
    </source>
</evidence>
<dbReference type="EMBL" id="UYSL01020951">
    <property type="protein sequence ID" value="VDL76724.1"/>
    <property type="molecule type" value="Genomic_DNA"/>
</dbReference>
<dbReference type="Pfam" id="PF04133">
    <property type="entry name" value="Vps55"/>
    <property type="match status" value="1"/>
</dbReference>
<evidence type="ECO:0000256" key="1">
    <source>
        <dbReference type="ARBA" id="ARBA00004141"/>
    </source>
</evidence>
<gene>
    <name evidence="7" type="ORF">NBR_LOCUS13135</name>
</gene>
<reference evidence="7 8" key="2">
    <citation type="submission" date="2018-11" db="EMBL/GenBank/DDBJ databases">
        <authorList>
            <consortium name="Pathogen Informatics"/>
        </authorList>
    </citation>
    <scope>NUCLEOTIDE SEQUENCE [LARGE SCALE GENOMIC DNA]</scope>
</reference>
<dbReference type="STRING" id="27835.A0A0N4Y9W1"/>
<evidence type="ECO:0000256" key="6">
    <source>
        <dbReference type="SAM" id="Phobius"/>
    </source>
</evidence>
<sequence length="97" mass="10908">MFVVIFYILAPIPLLISRYYDDGMRETDVCFEFALFVTTVIIVSAFALPGVLAHTGKIKVMAMLLANTGSIVTFLTILAYFYLHREDDLSSWGQSFS</sequence>
<dbReference type="OMA" id="CFEFALF"/>
<keyword evidence="3 6" id="KW-0812">Transmembrane</keyword>
<evidence type="ECO:0000313" key="9">
    <source>
        <dbReference type="WBParaSite" id="NBR_0001313401-mRNA-1"/>
    </source>
</evidence>
<evidence type="ECO:0000313" key="8">
    <source>
        <dbReference type="Proteomes" id="UP000271162"/>
    </source>
</evidence>
<evidence type="ECO:0000313" key="7">
    <source>
        <dbReference type="EMBL" id="VDL76724.1"/>
    </source>
</evidence>
<keyword evidence="4 6" id="KW-1133">Transmembrane helix</keyword>
<dbReference type="WBParaSite" id="NBR_0001313401-mRNA-1">
    <property type="protein sequence ID" value="NBR_0001313401-mRNA-1"/>
    <property type="gene ID" value="NBR_0001313401"/>
</dbReference>